<organism evidence="1 2">
    <name type="scientific">Nocardioides agariphilus</name>
    <dbReference type="NCBI Taxonomy" id="433664"/>
    <lineage>
        <taxon>Bacteria</taxon>
        <taxon>Bacillati</taxon>
        <taxon>Actinomycetota</taxon>
        <taxon>Actinomycetes</taxon>
        <taxon>Propionibacteriales</taxon>
        <taxon>Nocardioidaceae</taxon>
        <taxon>Nocardioides</taxon>
    </lineage>
</organism>
<keyword evidence="2" id="KW-1185">Reference proteome</keyword>
<gene>
    <name evidence="1" type="ORF">ISU10_00715</name>
</gene>
<evidence type="ECO:0000313" key="1">
    <source>
        <dbReference type="EMBL" id="MBF4766284.1"/>
    </source>
</evidence>
<dbReference type="AlphaFoldDB" id="A0A930VF00"/>
<accession>A0A930VF00</accession>
<sequence>MTSTTRPLTDDTVVRLLLDTDPYLSCDDCFAQLDQYVERRVREPGYEEPRMRTHLDGCGACAEEAETLLSLVLDPPR</sequence>
<reference evidence="1" key="1">
    <citation type="submission" date="2020-11" db="EMBL/GenBank/DDBJ databases">
        <title>Nocardioides cynanchi sp. nov., isolated from soil of rhizosphere of Cynanchum wilfordii.</title>
        <authorList>
            <person name="Lee J.-S."/>
            <person name="Suh M.K."/>
            <person name="Kim J.-S."/>
        </authorList>
    </citation>
    <scope>NUCLEOTIDE SEQUENCE</scope>
    <source>
        <strain evidence="1">KCTC 19276</strain>
    </source>
</reference>
<evidence type="ECO:0008006" key="3">
    <source>
        <dbReference type="Google" id="ProtNLM"/>
    </source>
</evidence>
<dbReference type="EMBL" id="JADKPO010000001">
    <property type="protein sequence ID" value="MBF4766284.1"/>
    <property type="molecule type" value="Genomic_DNA"/>
</dbReference>
<name>A0A930VF00_9ACTN</name>
<dbReference type="Proteomes" id="UP000660668">
    <property type="component" value="Unassembled WGS sequence"/>
</dbReference>
<dbReference type="RefSeq" id="WP_194694436.1">
    <property type="nucleotide sequence ID" value="NZ_JADKPO010000001.1"/>
</dbReference>
<proteinExistence type="predicted"/>
<comment type="caution">
    <text evidence="1">The sequence shown here is derived from an EMBL/GenBank/DDBJ whole genome shotgun (WGS) entry which is preliminary data.</text>
</comment>
<evidence type="ECO:0000313" key="2">
    <source>
        <dbReference type="Proteomes" id="UP000660668"/>
    </source>
</evidence>
<protein>
    <recommendedName>
        <fullName evidence="3">Mycothiol system anti-sigma-R factor</fullName>
    </recommendedName>
</protein>